<dbReference type="RefSeq" id="XP_040570070.1">
    <property type="nucleotide sequence ID" value="XM_040714136.2"/>
</dbReference>
<reference evidence="4" key="1">
    <citation type="submission" date="2014-05" db="EMBL/GenBank/DDBJ databases">
        <authorList>
            <person name="Chronopoulou M."/>
        </authorList>
    </citation>
    <scope>NUCLEOTIDE SEQUENCE</scope>
    <source>
        <tissue evidence="4">Whole organism</tissue>
    </source>
</reference>
<dbReference type="GeneID" id="121119469"/>
<name>A0A0K2U0G6_LEPSM</name>
<dbReference type="GO" id="GO:0008541">
    <property type="term" value="C:proteasome regulatory particle, lid subcomplex"/>
    <property type="evidence" value="ECO:0007669"/>
    <property type="project" value="UniProtKB-UniRule"/>
</dbReference>
<comment type="similarity">
    <text evidence="1 2">Belongs to the DSS1/SEM1 family.</text>
</comment>
<keyword evidence="2" id="KW-0539">Nucleus</keyword>
<dbReference type="Pfam" id="PF05160">
    <property type="entry name" value="DSS1_SEM1"/>
    <property type="match status" value="1"/>
</dbReference>
<dbReference type="GO" id="GO:0000724">
    <property type="term" value="P:double-strand break repair via homologous recombination"/>
    <property type="evidence" value="ECO:0007669"/>
    <property type="project" value="TreeGrafter"/>
</dbReference>
<dbReference type="GO" id="GO:0005634">
    <property type="term" value="C:nucleus"/>
    <property type="evidence" value="ECO:0007669"/>
    <property type="project" value="UniProtKB-SubCell"/>
</dbReference>
<feature type="region of interest" description="Disordered" evidence="3">
    <location>
        <begin position="63"/>
        <end position="138"/>
    </location>
</feature>
<keyword evidence="2" id="KW-0647">Proteasome</keyword>
<dbReference type="EMBL" id="HACA01013775">
    <property type="protein sequence ID" value="CDW31136.1"/>
    <property type="molecule type" value="Transcribed_RNA"/>
</dbReference>
<dbReference type="KEGG" id="lsm:121119469"/>
<feature type="compositionally biased region" description="Basic and acidic residues" evidence="3">
    <location>
        <begin position="1"/>
        <end position="11"/>
    </location>
</feature>
<accession>A0A0K2U0G6</accession>
<feature type="region of interest" description="Disordered" evidence="3">
    <location>
        <begin position="1"/>
        <end position="48"/>
    </location>
</feature>
<dbReference type="GO" id="GO:0006406">
    <property type="term" value="P:mRNA export from nucleus"/>
    <property type="evidence" value="ECO:0007669"/>
    <property type="project" value="UniProtKB-UniRule"/>
</dbReference>
<evidence type="ECO:0000256" key="1">
    <source>
        <dbReference type="ARBA" id="ARBA00034491"/>
    </source>
</evidence>
<comment type="subcellular location">
    <subcellularLocation>
        <location evidence="2">Nucleus</location>
    </subcellularLocation>
</comment>
<dbReference type="SMART" id="SM01385">
    <property type="entry name" value="DSS1_SEM1"/>
    <property type="match status" value="1"/>
</dbReference>
<dbReference type="PANTHER" id="PTHR16771">
    <property type="entry name" value="26 PROTEASOME COMPLEX SUBUNIT DSS1"/>
    <property type="match status" value="1"/>
</dbReference>
<dbReference type="GO" id="GO:0043248">
    <property type="term" value="P:proteasome assembly"/>
    <property type="evidence" value="ECO:0007669"/>
    <property type="project" value="UniProtKB-UniRule"/>
</dbReference>
<dbReference type="CTD" id="7979"/>
<feature type="compositionally biased region" description="Basic and acidic residues" evidence="3">
    <location>
        <begin position="25"/>
        <end position="40"/>
    </location>
</feature>
<dbReference type="CDD" id="cd13768">
    <property type="entry name" value="DSS1_Sem1"/>
    <property type="match status" value="1"/>
</dbReference>
<proteinExistence type="inferred from homology"/>
<dbReference type="AlphaFoldDB" id="A0A0K2U0G6"/>
<evidence type="ECO:0000256" key="3">
    <source>
        <dbReference type="SAM" id="MobiDB-lite"/>
    </source>
</evidence>
<comment type="function">
    <text evidence="2">Component of the 26S proteasome, a multiprotein complex involved in the ATP-dependent degradation of ubiquitinated proteins.</text>
</comment>
<organism evidence="4">
    <name type="scientific">Lepeophtheirus salmonis</name>
    <name type="common">Salmon louse</name>
    <name type="synonym">Caligus salmonis</name>
    <dbReference type="NCBI Taxonomy" id="72036"/>
    <lineage>
        <taxon>Eukaryota</taxon>
        <taxon>Metazoa</taxon>
        <taxon>Ecdysozoa</taxon>
        <taxon>Arthropoda</taxon>
        <taxon>Crustacea</taxon>
        <taxon>Multicrustacea</taxon>
        <taxon>Hexanauplia</taxon>
        <taxon>Copepoda</taxon>
        <taxon>Siphonostomatoida</taxon>
        <taxon>Caligidae</taxon>
        <taxon>Lepeophtheirus</taxon>
    </lineage>
</organism>
<dbReference type="PANTHER" id="PTHR16771:SF0">
    <property type="entry name" value="26S PROTEASOME COMPLEX SUBUNIT SEM1"/>
    <property type="match status" value="1"/>
</dbReference>
<sequence length="138" mass="15464">MSDDQLPKTKGGDLGLLEDDDEFEEFPHENWDESQEDKGDINVWEDNWDDDTVEDDFSVQLSKYSRKRTLPHSPPVRSPSPASKKVCRGRSPANVEASPAKQTNGKSRNSRSSSRNNVPHTPPPATRSSARLRSSKKS</sequence>
<protein>
    <recommendedName>
        <fullName evidence="2">26S proteasome complex subunit SEM1</fullName>
    </recommendedName>
</protein>
<evidence type="ECO:0000313" key="4">
    <source>
        <dbReference type="EMBL" id="CDW31136.1"/>
    </source>
</evidence>
<evidence type="ECO:0000256" key="2">
    <source>
        <dbReference type="RuleBase" id="RU369057"/>
    </source>
</evidence>
<dbReference type="InterPro" id="IPR007834">
    <property type="entry name" value="DSS1_SEM1"/>
</dbReference>